<gene>
    <name evidence="4" type="ORF">PPYR_15377</name>
</gene>
<feature type="domain" description="DDE Tnp4" evidence="3">
    <location>
        <begin position="2"/>
        <end position="79"/>
    </location>
</feature>
<keyword evidence="2" id="KW-0479">Metal-binding</keyword>
<comment type="caution">
    <text evidence="4">The sequence shown here is derived from an EMBL/GenBank/DDBJ whole genome shotgun (WGS) entry which is preliminary data.</text>
</comment>
<protein>
    <recommendedName>
        <fullName evidence="3">DDE Tnp4 domain-containing protein</fullName>
    </recommendedName>
</protein>
<evidence type="ECO:0000256" key="2">
    <source>
        <dbReference type="ARBA" id="ARBA00022723"/>
    </source>
</evidence>
<dbReference type="Pfam" id="PF13359">
    <property type="entry name" value="DDE_Tnp_4"/>
    <property type="match status" value="1"/>
</dbReference>
<evidence type="ECO:0000313" key="5">
    <source>
        <dbReference type="Proteomes" id="UP000327044"/>
    </source>
</evidence>
<evidence type="ECO:0000256" key="1">
    <source>
        <dbReference type="ARBA" id="ARBA00001968"/>
    </source>
</evidence>
<dbReference type="GO" id="GO:0046872">
    <property type="term" value="F:metal ion binding"/>
    <property type="evidence" value="ECO:0007669"/>
    <property type="project" value="UniProtKB-KW"/>
</dbReference>
<evidence type="ECO:0000313" key="4">
    <source>
        <dbReference type="EMBL" id="KAB0790285.1"/>
    </source>
</evidence>
<proteinExistence type="predicted"/>
<name>A0A5N3ZYY7_PHOPY</name>
<organism evidence="4 5">
    <name type="scientific">Photinus pyralis</name>
    <name type="common">Common eastern firefly</name>
    <name type="synonym">Lampyris pyralis</name>
    <dbReference type="NCBI Taxonomy" id="7054"/>
    <lineage>
        <taxon>Eukaryota</taxon>
        <taxon>Metazoa</taxon>
        <taxon>Ecdysozoa</taxon>
        <taxon>Arthropoda</taxon>
        <taxon>Hexapoda</taxon>
        <taxon>Insecta</taxon>
        <taxon>Pterygota</taxon>
        <taxon>Neoptera</taxon>
        <taxon>Endopterygota</taxon>
        <taxon>Coleoptera</taxon>
        <taxon>Polyphaga</taxon>
        <taxon>Elateriformia</taxon>
        <taxon>Elateroidea</taxon>
        <taxon>Lampyridae</taxon>
        <taxon>Lampyrinae</taxon>
        <taxon>Photinus</taxon>
    </lineage>
</organism>
<comment type="cofactor">
    <cofactor evidence="1">
        <name>a divalent metal cation</name>
        <dbReference type="ChEBI" id="CHEBI:60240"/>
    </cofactor>
</comment>
<evidence type="ECO:0000259" key="3">
    <source>
        <dbReference type="Pfam" id="PF13359"/>
    </source>
</evidence>
<keyword evidence="5" id="KW-1185">Reference proteome</keyword>
<feature type="non-terminal residue" evidence="4">
    <location>
        <position position="1"/>
    </location>
</feature>
<dbReference type="AlphaFoldDB" id="A0A5N3ZYY7"/>
<sequence length="159" mass="18146">YLILGDDAFPLSPNLMKPFSKRNLTLMERIYNYRLSRARRVVENAFGIMAARFRIFGKDIEVDVETVDLIVQCTCTIHNWLRTTSPGTYFERGWIDHEDTDTGVLHPGQWRSTGTELPSLRRARSTNTYSKKASGTRTKLAEHFSGAGQVSWQMKAIGM</sequence>
<dbReference type="InParanoid" id="A0A5N3ZYY7"/>
<dbReference type="InterPro" id="IPR027806">
    <property type="entry name" value="HARBI1_dom"/>
</dbReference>
<dbReference type="EMBL" id="VVIM01001564">
    <property type="protein sequence ID" value="KAB0790285.1"/>
    <property type="molecule type" value="Genomic_DNA"/>
</dbReference>
<accession>A0A5N3ZYY7</accession>
<reference evidence="4 5" key="1">
    <citation type="journal article" date="2018" name="Elife">
        <title>Firefly genomes illuminate parallel origins of bioluminescence in beetles.</title>
        <authorList>
            <person name="Fallon T.R."/>
            <person name="Lower S.E."/>
            <person name="Chang C.H."/>
            <person name="Bessho-Uehara M."/>
            <person name="Martin G.J."/>
            <person name="Bewick A.J."/>
            <person name="Behringer M."/>
            <person name="Debat H.J."/>
            <person name="Wong I."/>
            <person name="Day J.C."/>
            <person name="Suvorov A."/>
            <person name="Silva C.J."/>
            <person name="Stanger-Hall K.F."/>
            <person name="Hall D.W."/>
            <person name="Schmitz R.J."/>
            <person name="Nelson D.R."/>
            <person name="Lewis S.M."/>
            <person name="Shigenobu S."/>
            <person name="Bybee S.M."/>
            <person name="Larracuente A.M."/>
            <person name="Oba Y."/>
            <person name="Weng J.K."/>
        </authorList>
    </citation>
    <scope>NUCLEOTIDE SEQUENCE [LARGE SCALE GENOMIC DNA]</scope>
    <source>
        <strain evidence="4">1611_PpyrPB1</strain>
        <tissue evidence="4">Whole body</tissue>
    </source>
</reference>
<dbReference type="Proteomes" id="UP000327044">
    <property type="component" value="Unassembled WGS sequence"/>
</dbReference>